<feature type="transmembrane region" description="Helical" evidence="10">
    <location>
        <begin position="365"/>
        <end position="385"/>
    </location>
</feature>
<proteinExistence type="inferred from homology"/>
<feature type="domain" description="HMA" evidence="11">
    <location>
        <begin position="2"/>
        <end position="68"/>
    </location>
</feature>
<protein>
    <recommendedName>
        <fullName evidence="11">HMA domain-containing protein</fullName>
    </recommendedName>
</protein>
<evidence type="ECO:0000313" key="12">
    <source>
        <dbReference type="EMBL" id="OHA54249.1"/>
    </source>
</evidence>
<dbReference type="InterPro" id="IPR008250">
    <property type="entry name" value="ATPase_P-typ_transduc_dom_A_sf"/>
</dbReference>
<dbReference type="SFLD" id="SFLDF00027">
    <property type="entry name" value="p-type_atpase"/>
    <property type="match status" value="1"/>
</dbReference>
<comment type="caution">
    <text evidence="12">The sequence shown here is derived from an EMBL/GenBank/DDBJ whole genome shotgun (WGS) entry which is preliminary data.</text>
</comment>
<dbReference type="AlphaFoldDB" id="A0A1G2Q2I2"/>
<dbReference type="SUPFAM" id="SSF56784">
    <property type="entry name" value="HAD-like"/>
    <property type="match status" value="1"/>
</dbReference>
<dbReference type="NCBIfam" id="TIGR01494">
    <property type="entry name" value="ATPase_P-type"/>
    <property type="match status" value="1"/>
</dbReference>
<dbReference type="InterPro" id="IPR036412">
    <property type="entry name" value="HAD-like_sf"/>
</dbReference>
<dbReference type="Gene3D" id="3.40.1110.10">
    <property type="entry name" value="Calcium-transporting ATPase, cytoplasmic domain N"/>
    <property type="match status" value="1"/>
</dbReference>
<dbReference type="FunFam" id="3.30.70.100:FF:000005">
    <property type="entry name" value="Copper-exporting P-type ATPase A"/>
    <property type="match status" value="1"/>
</dbReference>
<dbReference type="SUPFAM" id="SSF81653">
    <property type="entry name" value="Calcium ATPase, transduction domain A"/>
    <property type="match status" value="1"/>
</dbReference>
<dbReference type="PANTHER" id="PTHR43520">
    <property type="entry name" value="ATP7, ISOFORM B"/>
    <property type="match status" value="1"/>
</dbReference>
<dbReference type="InterPro" id="IPR018303">
    <property type="entry name" value="ATPase_P-typ_P_site"/>
</dbReference>
<feature type="transmembrane region" description="Helical" evidence="10">
    <location>
        <begin position="185"/>
        <end position="203"/>
    </location>
</feature>
<dbReference type="SUPFAM" id="SSF81665">
    <property type="entry name" value="Calcium ATPase, transmembrane domain M"/>
    <property type="match status" value="1"/>
</dbReference>
<evidence type="ECO:0000313" key="13">
    <source>
        <dbReference type="Proteomes" id="UP000178936"/>
    </source>
</evidence>
<keyword evidence="10" id="KW-1003">Cell membrane</keyword>
<dbReference type="GO" id="GO:0016887">
    <property type="term" value="F:ATP hydrolysis activity"/>
    <property type="evidence" value="ECO:0007669"/>
    <property type="project" value="InterPro"/>
</dbReference>
<keyword evidence="5 10" id="KW-0547">Nucleotide-binding</keyword>
<dbReference type="PROSITE" id="PS00154">
    <property type="entry name" value="ATPASE_E1_E2"/>
    <property type="match status" value="1"/>
</dbReference>
<keyword evidence="3 10" id="KW-0812">Transmembrane</keyword>
<dbReference type="Pfam" id="PF00403">
    <property type="entry name" value="HMA"/>
    <property type="match status" value="1"/>
</dbReference>
<dbReference type="GO" id="GO:0005886">
    <property type="term" value="C:plasma membrane"/>
    <property type="evidence" value="ECO:0007669"/>
    <property type="project" value="UniProtKB-SubCell"/>
</dbReference>
<evidence type="ECO:0000256" key="10">
    <source>
        <dbReference type="RuleBase" id="RU362081"/>
    </source>
</evidence>
<keyword evidence="9 10" id="KW-0472">Membrane</keyword>
<dbReference type="InterPro" id="IPR036163">
    <property type="entry name" value="HMA_dom_sf"/>
</dbReference>
<evidence type="ECO:0000256" key="2">
    <source>
        <dbReference type="ARBA" id="ARBA00006024"/>
    </source>
</evidence>
<dbReference type="PRINTS" id="PR00943">
    <property type="entry name" value="CUATPASE"/>
</dbReference>
<dbReference type="GO" id="GO:0012505">
    <property type="term" value="C:endomembrane system"/>
    <property type="evidence" value="ECO:0007669"/>
    <property type="project" value="UniProtKB-SubCell"/>
</dbReference>
<dbReference type="Gene3D" id="3.40.50.1000">
    <property type="entry name" value="HAD superfamily/HAD-like"/>
    <property type="match status" value="1"/>
</dbReference>
<dbReference type="GO" id="GO:0005507">
    <property type="term" value="F:copper ion binding"/>
    <property type="evidence" value="ECO:0007669"/>
    <property type="project" value="TreeGrafter"/>
</dbReference>
<dbReference type="Proteomes" id="UP000178936">
    <property type="component" value="Unassembled WGS sequence"/>
</dbReference>
<feature type="transmembrane region" description="Helical" evidence="10">
    <location>
        <begin position="95"/>
        <end position="113"/>
    </location>
</feature>
<feature type="transmembrane region" description="Helical" evidence="10">
    <location>
        <begin position="119"/>
        <end position="142"/>
    </location>
</feature>
<evidence type="ECO:0000256" key="5">
    <source>
        <dbReference type="ARBA" id="ARBA00022741"/>
    </source>
</evidence>
<dbReference type="GO" id="GO:0055070">
    <property type="term" value="P:copper ion homeostasis"/>
    <property type="evidence" value="ECO:0007669"/>
    <property type="project" value="TreeGrafter"/>
</dbReference>
<dbReference type="NCBIfam" id="TIGR01512">
    <property type="entry name" value="ATPase-IB2_Cd"/>
    <property type="match status" value="1"/>
</dbReference>
<evidence type="ECO:0000256" key="6">
    <source>
        <dbReference type="ARBA" id="ARBA00022840"/>
    </source>
</evidence>
<evidence type="ECO:0000256" key="9">
    <source>
        <dbReference type="ARBA" id="ARBA00023136"/>
    </source>
</evidence>
<gene>
    <name evidence="12" type="ORF">A2226_00875</name>
</gene>
<accession>A0A1G2Q2I2</accession>
<dbReference type="InterPro" id="IPR001757">
    <property type="entry name" value="P_typ_ATPase"/>
</dbReference>
<evidence type="ECO:0000256" key="3">
    <source>
        <dbReference type="ARBA" id="ARBA00022692"/>
    </source>
</evidence>
<sequence length="726" mass="77469">MRTITFPIAGMHCASCVVLNEDSLKQVKGVAEASVNFALKQATVTFDESLASEHDLHKAVHKAGYSVPIHQANSHKDSDHTSYLAAEIKPTKQRAFWALIFTTPIAAIGMLGLEFGPEIGQIMLSMWLIAIISMVVILGFGWQFHVGLFKEFRRLRPGMDSLVSLGTLSALVFSWWAVIANEPHIYFETGAIITALILLGKYFEAKSTGQASEAITKLMELGAKKAHVIRQGVEVELDIAELQIGEIVIVRPGEKIPSDGKIIEGAAAIDESMLTGESMPVDKKAEDQVFGATINTNGLIKVKIERVGANTMLAQIVKLVAEAQTKKAPIQKMADRISGIFVPIVLVIAAITAIAWYLFTGEIASAFIPAVAVLVIACPCALGLATPTAIMVGTGLGAKLGILIKNGESLERAKKIDVVVFDKTGTLTQGRPEVKYLQTIDNFDKNEFLQLVASVENASEHPVAQAVVRYASEEDKQELLPVSDFVAEAGGGVRGRVKNKLVVIGTVGYLGKRGIEIGALNTEIESRQEMGETAFAVSIDNQPAGIISVADIVKPQAKQAVAELNKLGIVSVMLSGDSKRTAEAVARELGINQVVAEVLPQDKVAKVAALQAQGKIIAFIGDGINDAPALAQADLGIAMGSGTDVAMEAGNIVLVQGNPFKAVEAIRLSKKTFRTIQQNLFWAFAYNVAAIPLAALGLLSPMIAAAAMAFSSVSVVSNSLRIRRFF</sequence>
<dbReference type="Pfam" id="PF00122">
    <property type="entry name" value="E1-E2_ATPase"/>
    <property type="match status" value="1"/>
</dbReference>
<keyword evidence="4 10" id="KW-0479">Metal-binding</keyword>
<dbReference type="InterPro" id="IPR023214">
    <property type="entry name" value="HAD_sf"/>
</dbReference>
<comment type="subcellular location">
    <subcellularLocation>
        <location evidence="10">Cell membrane</location>
    </subcellularLocation>
    <subcellularLocation>
        <location evidence="1">Endomembrane system</location>
        <topology evidence="1">Multi-pass membrane protein</topology>
    </subcellularLocation>
</comment>
<dbReference type="CDD" id="cd02094">
    <property type="entry name" value="P-type_ATPase_Cu-like"/>
    <property type="match status" value="1"/>
</dbReference>
<evidence type="ECO:0000256" key="8">
    <source>
        <dbReference type="ARBA" id="ARBA00022989"/>
    </source>
</evidence>
<feature type="transmembrane region" description="Helical" evidence="10">
    <location>
        <begin position="679"/>
        <end position="696"/>
    </location>
</feature>
<dbReference type="InterPro" id="IPR059000">
    <property type="entry name" value="ATPase_P-type_domA"/>
</dbReference>
<dbReference type="InterPro" id="IPR006121">
    <property type="entry name" value="HMA_dom"/>
</dbReference>
<dbReference type="SFLD" id="SFLDG00002">
    <property type="entry name" value="C1.7:_P-type_atpase_like"/>
    <property type="match status" value="1"/>
</dbReference>
<evidence type="ECO:0000256" key="1">
    <source>
        <dbReference type="ARBA" id="ARBA00004127"/>
    </source>
</evidence>
<dbReference type="FunFam" id="2.70.150.10:FF:000002">
    <property type="entry name" value="Copper-transporting ATPase 1, putative"/>
    <property type="match status" value="1"/>
</dbReference>
<dbReference type="PROSITE" id="PS50846">
    <property type="entry name" value="HMA_2"/>
    <property type="match status" value="1"/>
</dbReference>
<dbReference type="GO" id="GO:0043682">
    <property type="term" value="F:P-type divalent copper transporter activity"/>
    <property type="evidence" value="ECO:0007669"/>
    <property type="project" value="TreeGrafter"/>
</dbReference>
<keyword evidence="8 10" id="KW-1133">Transmembrane helix</keyword>
<dbReference type="GO" id="GO:0005524">
    <property type="term" value="F:ATP binding"/>
    <property type="evidence" value="ECO:0007669"/>
    <property type="project" value="UniProtKB-UniRule"/>
</dbReference>
<dbReference type="InterPro" id="IPR023298">
    <property type="entry name" value="ATPase_P-typ_TM_dom_sf"/>
</dbReference>
<keyword evidence="6 10" id="KW-0067">ATP-binding</keyword>
<dbReference type="InterPro" id="IPR044492">
    <property type="entry name" value="P_typ_ATPase_HD_dom"/>
</dbReference>
<dbReference type="EMBL" id="MHTB01000054">
    <property type="protein sequence ID" value="OHA54249.1"/>
    <property type="molecule type" value="Genomic_DNA"/>
</dbReference>
<dbReference type="NCBIfam" id="TIGR01525">
    <property type="entry name" value="ATPase-IB_hvy"/>
    <property type="match status" value="1"/>
</dbReference>
<dbReference type="InterPro" id="IPR023299">
    <property type="entry name" value="ATPase_P-typ_cyto_dom_N"/>
</dbReference>
<dbReference type="SUPFAM" id="SSF55008">
    <property type="entry name" value="HMA, heavy metal-associated domain"/>
    <property type="match status" value="1"/>
</dbReference>
<keyword evidence="7" id="KW-1278">Translocase</keyword>
<organism evidence="12 13">
    <name type="scientific">Candidatus Veblenbacteria bacterium RIFOXYA2_FULL_43_9</name>
    <dbReference type="NCBI Taxonomy" id="1802425"/>
    <lineage>
        <taxon>Bacteria</taxon>
        <taxon>Candidatus Vebleniibacteriota</taxon>
    </lineage>
</organism>
<feature type="transmembrane region" description="Helical" evidence="10">
    <location>
        <begin position="337"/>
        <end position="359"/>
    </location>
</feature>
<evidence type="ECO:0000259" key="11">
    <source>
        <dbReference type="PROSITE" id="PS50846"/>
    </source>
</evidence>
<dbReference type="NCBIfam" id="TIGR01511">
    <property type="entry name" value="ATPase-IB1_Cu"/>
    <property type="match status" value="1"/>
</dbReference>
<feature type="transmembrane region" description="Helical" evidence="10">
    <location>
        <begin position="162"/>
        <end position="179"/>
    </location>
</feature>
<dbReference type="Gene3D" id="2.70.150.10">
    <property type="entry name" value="Calcium-transporting ATPase, cytoplasmic transduction domain A"/>
    <property type="match status" value="1"/>
</dbReference>
<dbReference type="InterPro" id="IPR027256">
    <property type="entry name" value="P-typ_ATPase_IB"/>
</dbReference>
<evidence type="ECO:0000256" key="7">
    <source>
        <dbReference type="ARBA" id="ARBA00022967"/>
    </source>
</evidence>
<dbReference type="Gene3D" id="3.30.70.100">
    <property type="match status" value="1"/>
</dbReference>
<dbReference type="PANTHER" id="PTHR43520:SF8">
    <property type="entry name" value="P-TYPE CU(+) TRANSPORTER"/>
    <property type="match status" value="1"/>
</dbReference>
<dbReference type="CDD" id="cd00371">
    <property type="entry name" value="HMA"/>
    <property type="match status" value="1"/>
</dbReference>
<dbReference type="PRINTS" id="PR00119">
    <property type="entry name" value="CATATPASE"/>
</dbReference>
<comment type="similarity">
    <text evidence="2 10">Belongs to the cation transport ATPase (P-type) (TC 3.A.3) family. Type IB subfamily.</text>
</comment>
<name>A0A1G2Q2I2_9BACT</name>
<feature type="transmembrane region" description="Helical" evidence="10">
    <location>
        <begin position="702"/>
        <end position="720"/>
    </location>
</feature>
<evidence type="ECO:0000256" key="4">
    <source>
        <dbReference type="ARBA" id="ARBA00022723"/>
    </source>
</evidence>
<reference evidence="12 13" key="1">
    <citation type="journal article" date="2016" name="Nat. Commun.">
        <title>Thousands of microbial genomes shed light on interconnected biogeochemical processes in an aquifer system.</title>
        <authorList>
            <person name="Anantharaman K."/>
            <person name="Brown C.T."/>
            <person name="Hug L.A."/>
            <person name="Sharon I."/>
            <person name="Castelle C.J."/>
            <person name="Probst A.J."/>
            <person name="Thomas B.C."/>
            <person name="Singh A."/>
            <person name="Wilkins M.J."/>
            <person name="Karaoz U."/>
            <person name="Brodie E.L."/>
            <person name="Williams K.H."/>
            <person name="Hubbard S.S."/>
            <person name="Banfield J.F."/>
        </authorList>
    </citation>
    <scope>NUCLEOTIDE SEQUENCE [LARGE SCALE GENOMIC DNA]</scope>
</reference>
<dbReference type="PROSITE" id="PS01229">
    <property type="entry name" value="COF_2"/>
    <property type="match status" value="1"/>
</dbReference>
<dbReference type="SFLD" id="SFLDS00003">
    <property type="entry name" value="Haloacid_Dehalogenase"/>
    <property type="match status" value="1"/>
</dbReference>
<dbReference type="Pfam" id="PF00702">
    <property type="entry name" value="Hydrolase"/>
    <property type="match status" value="1"/>
</dbReference>